<feature type="region of interest" description="Disordered" evidence="1">
    <location>
        <begin position="17"/>
        <end position="48"/>
    </location>
</feature>
<evidence type="ECO:0000313" key="2">
    <source>
        <dbReference type="EMBL" id="ADD04684.1"/>
    </source>
</evidence>
<proteinExistence type="predicted"/>
<accession>D3SRH9</accession>
<keyword evidence="3" id="KW-1185">Reference proteome</keyword>
<reference evidence="2 3" key="2">
    <citation type="journal article" date="2012" name="BMC Genomics">
        <title>A comparative genomics perspective on the genetic content of the alkaliphilic haloarchaeon Natrialba magadii ATCC 43099T.</title>
        <authorList>
            <person name="Siddaramappa S."/>
            <person name="Challacombe J.F."/>
            <person name="Decastro R.E."/>
            <person name="Pfeiffer F."/>
            <person name="Sastre D.E."/>
            <person name="Gimenez M.I."/>
            <person name="Paggi R.A."/>
            <person name="Detter J.C."/>
            <person name="Davenport K.W."/>
            <person name="Goodwin L.A."/>
            <person name="Kyrpides N."/>
            <person name="Tapia R."/>
            <person name="Pitluck S."/>
            <person name="Lucas S."/>
            <person name="Woyke T."/>
            <person name="Maupin-Furlow J.A."/>
        </authorList>
    </citation>
    <scope>NUCLEOTIDE SEQUENCE [LARGE SCALE GENOMIC DNA]</scope>
    <source>
        <strain evidence="3">ATCC 43099 / DSM 3394 / CCM 3739 / CIP 104546 / IAM 13178 / JCM 8861 / NBRC 102185 / NCIMB 2190 / MS3</strain>
    </source>
</reference>
<dbReference type="PaxDb" id="547559-Nmag_1100"/>
<name>D3SRH9_NATMM</name>
<organism evidence="2 3">
    <name type="scientific">Natrialba magadii (strain ATCC 43099 / DSM 3394 / CCM 3739 / CIP 104546 / IAM 13178 / JCM 8861 / NBRC 102185 / NCIMB 2190 / MS3)</name>
    <name type="common">Natronobacterium magadii</name>
    <dbReference type="NCBI Taxonomy" id="547559"/>
    <lineage>
        <taxon>Archaea</taxon>
        <taxon>Methanobacteriati</taxon>
        <taxon>Methanobacteriota</taxon>
        <taxon>Stenosarchaea group</taxon>
        <taxon>Halobacteria</taxon>
        <taxon>Halobacteriales</taxon>
        <taxon>Natrialbaceae</taxon>
        <taxon>Natrialba</taxon>
    </lineage>
</organism>
<protein>
    <submittedName>
        <fullName evidence="2">Terpenoid synthase domain protein</fullName>
    </submittedName>
</protein>
<dbReference type="InterPro" id="IPR008949">
    <property type="entry name" value="Isoprenoid_synthase_dom_sf"/>
</dbReference>
<dbReference type="Proteomes" id="UP000001879">
    <property type="component" value="Chromosome"/>
</dbReference>
<evidence type="ECO:0000313" key="3">
    <source>
        <dbReference type="Proteomes" id="UP000001879"/>
    </source>
</evidence>
<dbReference type="HOGENOM" id="CLU_854197_0_0_2"/>
<dbReference type="eggNOG" id="arCOG07562">
    <property type="taxonomic scope" value="Archaea"/>
</dbReference>
<evidence type="ECO:0000256" key="1">
    <source>
        <dbReference type="SAM" id="MobiDB-lite"/>
    </source>
</evidence>
<gene>
    <name evidence="2" type="ordered locus">Nmag_1100</name>
</gene>
<dbReference type="SUPFAM" id="SSF48576">
    <property type="entry name" value="Terpenoid synthases"/>
    <property type="match status" value="1"/>
</dbReference>
<feature type="region of interest" description="Disordered" evidence="1">
    <location>
        <begin position="284"/>
        <end position="325"/>
    </location>
</feature>
<dbReference type="EMBL" id="CP001932">
    <property type="protein sequence ID" value="ADD04684.1"/>
    <property type="molecule type" value="Genomic_DNA"/>
</dbReference>
<reference evidence="3" key="1">
    <citation type="submission" date="2010-02" db="EMBL/GenBank/DDBJ databases">
        <title>Complete sequence of chromosome of Natrialba magadii ATCC 43099.</title>
        <authorList>
            <consortium name="US DOE Joint Genome Institute"/>
            <person name="Lucas S."/>
            <person name="Copeland A."/>
            <person name="Lapidus A."/>
            <person name="Cheng J.-F."/>
            <person name="Bruce D."/>
            <person name="Goodwin L."/>
            <person name="Pitluck S."/>
            <person name="Davenport K."/>
            <person name="Saunders E."/>
            <person name="Detter J.C."/>
            <person name="Han C."/>
            <person name="Tapia R."/>
            <person name="Land M."/>
            <person name="Hauser L."/>
            <person name="Kyrpides N."/>
            <person name="Mikhailova N."/>
            <person name="De Castro R.E."/>
            <person name="Maupin-Furlow J.A."/>
            <person name="Woyke T."/>
        </authorList>
    </citation>
    <scope>NUCLEOTIDE SEQUENCE [LARGE SCALE GENOMIC DNA]</scope>
    <source>
        <strain evidence="3">ATCC 43099 / DSM 3394 / CCM 3739 / CIP 104546 / IAM 13178 / JCM 8861 / NBRC 102185 / NCIMB 2190 / MS3</strain>
    </source>
</reference>
<dbReference type="AlphaFoldDB" id="D3SRH9"/>
<sequence length="387" mass="43011">MQLRFLVSIGNVMENESTVGHHSPLVPPVPALDSDTDPITDREQDPLPESVTDLLARYEECLGDRGYSSWRWLYSAFPEFRLSCVADDCEERVRTAKLLSTLFVTIADDVAELHGDRETFAQLANVPFDSQRADPERAGVDGSVVDLAIDVWNHFRELYDASPRADEFADLLAFDLRQVFDAIEYSLLANRDPNLVSEQELWTYDSSNMMVFVHALTDLANAPTFDRAELASLRQVLDRTQRMARIGNWLATWRRELVEGDYSSGVVVRAVETGVIERDVLDGDGLYSSPASDAETNRETGPESETGIKTATGRDTGAEPAPTKDVDTLIQAIEDSSVEAYFLDRWHIECADAARFDDALASVALGAYLDGLQTILCSHIGKRNAPR</sequence>
<dbReference type="KEGG" id="nmg:Nmag_1100"/>